<protein>
    <submittedName>
        <fullName evidence="2">Uncharacterized protein</fullName>
    </submittedName>
</protein>
<evidence type="ECO:0000313" key="3">
    <source>
        <dbReference type="Proteomes" id="UP001232992"/>
    </source>
</evidence>
<dbReference type="Proteomes" id="UP001232992">
    <property type="component" value="Unassembled WGS sequence"/>
</dbReference>
<evidence type="ECO:0000256" key="1">
    <source>
        <dbReference type="SAM" id="MobiDB-lite"/>
    </source>
</evidence>
<reference evidence="2 3" key="1">
    <citation type="submission" date="2023-01" db="EMBL/GenBank/DDBJ databases">
        <title>Novel diversity within Roseofilum (Cyanobacteria; Desertifilaceae) from marine benthic mats with descriptions of four novel species.</title>
        <authorList>
            <person name="Wang Y."/>
            <person name="Berthold D.E."/>
            <person name="Hu J."/>
            <person name="Lefler F.W."/>
            <person name="Laughinghouse H.D. IV."/>
        </authorList>
    </citation>
    <scope>NUCLEOTIDE SEQUENCE [LARGE SCALE GENOMIC DNA]</scope>
    <source>
        <strain evidence="2 3">BLCC-M143</strain>
    </source>
</reference>
<accession>A0ABT7BUA6</accession>
<dbReference type="RefSeq" id="WP_283757422.1">
    <property type="nucleotide sequence ID" value="NZ_JAQOSQ010000004.1"/>
</dbReference>
<sequence>MYRFPIGTCLWSLVSVSLIVTHPLPVARALPSPLLSQASTVQNLPQSIVDAVRWDFSIEIGVHPDRISLVDATLENWPDTCLGLSAPGEFCGGQIIPGWRITLSDGRYARAYRTDMTGQQRRIEALPSPNAFPLFLGELVLQAVSTQSKEPIESLEIENAIAQSWSDTCLELDGDNCLAIQVPGWEIAIVGQNPRQRWTYRTNEDGSLLRAVLPPSSINSGAASDLPEAVAQAVLKDLARRRRLPIQALEILEATAQTWSDSCLGIQLWNRDCQEQEIEGWRVVVSTPRRRWVYRSNAEGQILYPEPGNTSSSEKFQDTKAIANAEN</sequence>
<feature type="region of interest" description="Disordered" evidence="1">
    <location>
        <begin position="304"/>
        <end position="327"/>
    </location>
</feature>
<proteinExistence type="predicted"/>
<comment type="caution">
    <text evidence="2">The sequence shown here is derived from an EMBL/GenBank/DDBJ whole genome shotgun (WGS) entry which is preliminary data.</text>
</comment>
<keyword evidence="3" id="KW-1185">Reference proteome</keyword>
<dbReference type="EMBL" id="JAQOSQ010000004">
    <property type="protein sequence ID" value="MDJ1182769.1"/>
    <property type="molecule type" value="Genomic_DNA"/>
</dbReference>
<evidence type="ECO:0000313" key="2">
    <source>
        <dbReference type="EMBL" id="MDJ1182769.1"/>
    </source>
</evidence>
<gene>
    <name evidence="2" type="ORF">PMH09_06125</name>
</gene>
<organism evidence="2 3">
    <name type="scientific">Roseofilum casamattae BLCC-M143</name>
    <dbReference type="NCBI Taxonomy" id="3022442"/>
    <lineage>
        <taxon>Bacteria</taxon>
        <taxon>Bacillati</taxon>
        <taxon>Cyanobacteriota</taxon>
        <taxon>Cyanophyceae</taxon>
        <taxon>Desertifilales</taxon>
        <taxon>Desertifilaceae</taxon>
        <taxon>Roseofilum</taxon>
        <taxon>Roseofilum casamattae</taxon>
    </lineage>
</organism>
<name>A0ABT7BUA6_9CYAN</name>